<dbReference type="KEGG" id="fln:FLA_2346"/>
<dbReference type="AlphaFoldDB" id="A0A173MFR5"/>
<dbReference type="Pfam" id="PF11827">
    <property type="entry name" value="DUF3347"/>
    <property type="match status" value="1"/>
</dbReference>
<dbReference type="EMBL" id="FTOR01000006">
    <property type="protein sequence ID" value="SIT25837.1"/>
    <property type="molecule type" value="Genomic_DNA"/>
</dbReference>
<evidence type="ECO:0000313" key="2">
    <source>
        <dbReference type="EMBL" id="SIT25837.1"/>
    </source>
</evidence>
<feature type="domain" description="DUF3347" evidence="1">
    <location>
        <begin position="53"/>
        <end position="144"/>
    </location>
</feature>
<evidence type="ECO:0000313" key="3">
    <source>
        <dbReference type="Proteomes" id="UP000186917"/>
    </source>
</evidence>
<name>A0A173MFR5_9BACT</name>
<proteinExistence type="predicted"/>
<dbReference type="RefSeq" id="WP_076380570.1">
    <property type="nucleotide sequence ID" value="NZ_AP017422.1"/>
</dbReference>
<dbReference type="Proteomes" id="UP000186917">
    <property type="component" value="Unassembled WGS sequence"/>
</dbReference>
<reference evidence="3" key="1">
    <citation type="submission" date="2017-01" db="EMBL/GenBank/DDBJ databases">
        <authorList>
            <person name="Varghese N."/>
            <person name="Submissions S."/>
        </authorList>
    </citation>
    <scope>NUCLEOTIDE SEQUENCE [LARGE SCALE GENOMIC DNA]</scope>
    <source>
        <strain evidence="3">DSM 21054</strain>
    </source>
</reference>
<keyword evidence="3" id="KW-1185">Reference proteome</keyword>
<gene>
    <name evidence="2" type="ORF">SAMN05421788_106392</name>
</gene>
<protein>
    <recommendedName>
        <fullName evidence="1">DUF3347 domain-containing protein</fullName>
    </recommendedName>
</protein>
<accession>A0A173MFR5</accession>
<dbReference type="OrthoDB" id="5513217at2"/>
<organism evidence="2 3">
    <name type="scientific">Filimonas lacunae</name>
    <dbReference type="NCBI Taxonomy" id="477680"/>
    <lineage>
        <taxon>Bacteria</taxon>
        <taxon>Pseudomonadati</taxon>
        <taxon>Bacteroidota</taxon>
        <taxon>Chitinophagia</taxon>
        <taxon>Chitinophagales</taxon>
        <taxon>Chitinophagaceae</taxon>
        <taxon>Filimonas</taxon>
    </lineage>
</organism>
<dbReference type="STRING" id="477680.SAMN05421788_106392"/>
<dbReference type="InterPro" id="IPR021782">
    <property type="entry name" value="DUF3347"/>
</dbReference>
<evidence type="ECO:0000259" key="1">
    <source>
        <dbReference type="Pfam" id="PF11827"/>
    </source>
</evidence>
<sequence length="203" mass="22479">MKKVSIVIVVVVVAIAAWLVLRKKDSTPEAPKQQALAISKNSDAFNHGFNTMLENYYSLKNAFVEWDTASVMKAAAVLAASTEKVPFSELKGDTTIKETAKTFAESIAAESNTIIGAPGIEEKRRAFYTLSESLYNLVRTVHYDQTVIYHVSCPMAFNDSEEASWISGTNQVENPYLGKKHPKYKGTMVECGAVQDSIDFRQK</sequence>